<keyword evidence="2" id="KW-1185">Reference proteome</keyword>
<evidence type="ECO:0000313" key="1">
    <source>
        <dbReference type="EMBL" id="CAI5447605.1"/>
    </source>
</evidence>
<protein>
    <submittedName>
        <fullName evidence="1">Uncharacterized protein</fullName>
    </submittedName>
</protein>
<comment type="caution">
    <text evidence="1">The sequence shown here is derived from an EMBL/GenBank/DDBJ whole genome shotgun (WGS) entry which is preliminary data.</text>
</comment>
<accession>A0A9P1IM57</accession>
<dbReference type="AlphaFoldDB" id="A0A9P1IM57"/>
<name>A0A9P1IM57_9PELO</name>
<dbReference type="Proteomes" id="UP001152747">
    <property type="component" value="Unassembled WGS sequence"/>
</dbReference>
<reference evidence="1" key="1">
    <citation type="submission" date="2022-11" db="EMBL/GenBank/DDBJ databases">
        <authorList>
            <person name="Kikuchi T."/>
        </authorList>
    </citation>
    <scope>NUCLEOTIDE SEQUENCE</scope>
    <source>
        <strain evidence="1">PS1010</strain>
    </source>
</reference>
<sequence length="367" mass="43495">MKILKLSIDDIYIIDMPILEALFGHTSPISTPYGTFCRLALNSFIMLFDEVTNGMNLFRRGGLKKENFPKIIEWFTNFTKDDQLFSANRNQRFLIETWKLEEIIDRAYIELEQFMTDPIQKLPKPPIEISYALKELCKWSEDCEDVCYQIKLAIEGDIHSGLSFNILLEHRRYVFNYILTKHSKIDKFCANQGFFLKVRYTSNPVADTKPVQVSASEMMKLREEEFMKILPTIPLHFEMTCKQLHKKIEENISKRGPVWYECEIEDQRKNLELFDKFMEFIDVAITKEHECYVKRKLIPSKREKIYHDSLFSDKKLLNTVLFQGGPFLKAYRERLEEIMYETDNEEVVKSITNALKNFEMFNFEPPV</sequence>
<organism evidence="1 2">
    <name type="scientific">Caenorhabditis angaria</name>
    <dbReference type="NCBI Taxonomy" id="860376"/>
    <lineage>
        <taxon>Eukaryota</taxon>
        <taxon>Metazoa</taxon>
        <taxon>Ecdysozoa</taxon>
        <taxon>Nematoda</taxon>
        <taxon>Chromadorea</taxon>
        <taxon>Rhabditida</taxon>
        <taxon>Rhabditina</taxon>
        <taxon>Rhabditomorpha</taxon>
        <taxon>Rhabditoidea</taxon>
        <taxon>Rhabditidae</taxon>
        <taxon>Peloderinae</taxon>
        <taxon>Caenorhabditis</taxon>
    </lineage>
</organism>
<evidence type="ECO:0000313" key="2">
    <source>
        <dbReference type="Proteomes" id="UP001152747"/>
    </source>
</evidence>
<dbReference type="EMBL" id="CANHGI010000004">
    <property type="protein sequence ID" value="CAI5447605.1"/>
    <property type="molecule type" value="Genomic_DNA"/>
</dbReference>
<proteinExistence type="predicted"/>
<gene>
    <name evidence="1" type="ORF">CAMP_LOCUS10242</name>
</gene>